<name>A0A9W8INC1_9FUNG</name>
<protein>
    <submittedName>
        <fullName evidence="2">Uncharacterized protein</fullName>
    </submittedName>
</protein>
<accession>A0A9W8INC1</accession>
<organism evidence="2 3">
    <name type="scientific">Coemansia aciculifera</name>
    <dbReference type="NCBI Taxonomy" id="417176"/>
    <lineage>
        <taxon>Eukaryota</taxon>
        <taxon>Fungi</taxon>
        <taxon>Fungi incertae sedis</taxon>
        <taxon>Zoopagomycota</taxon>
        <taxon>Kickxellomycotina</taxon>
        <taxon>Kickxellomycetes</taxon>
        <taxon>Kickxellales</taxon>
        <taxon>Kickxellaceae</taxon>
        <taxon>Coemansia</taxon>
    </lineage>
</organism>
<reference evidence="2" key="1">
    <citation type="submission" date="2022-07" db="EMBL/GenBank/DDBJ databases">
        <title>Phylogenomic reconstructions and comparative analyses of Kickxellomycotina fungi.</title>
        <authorList>
            <person name="Reynolds N.K."/>
            <person name="Stajich J.E."/>
            <person name="Barry K."/>
            <person name="Grigoriev I.V."/>
            <person name="Crous P."/>
            <person name="Smith M.E."/>
        </authorList>
    </citation>
    <scope>NUCLEOTIDE SEQUENCE</scope>
    <source>
        <strain evidence="2">RSA 476</strain>
    </source>
</reference>
<dbReference type="Proteomes" id="UP001140074">
    <property type="component" value="Unassembled WGS sequence"/>
</dbReference>
<evidence type="ECO:0000256" key="1">
    <source>
        <dbReference type="SAM" id="MobiDB-lite"/>
    </source>
</evidence>
<sequence>MVQVAGETDPDFIKAQHGRGGKPLGERPRMFAVVNISEIDSVKEGSVGCSVATFGTKQ</sequence>
<comment type="caution">
    <text evidence="2">The sequence shown here is derived from an EMBL/GenBank/DDBJ whole genome shotgun (WGS) entry which is preliminary data.</text>
</comment>
<gene>
    <name evidence="2" type="ORF">GGH94_000602</name>
</gene>
<dbReference type="AlphaFoldDB" id="A0A9W8INC1"/>
<evidence type="ECO:0000313" key="2">
    <source>
        <dbReference type="EMBL" id="KAJ2867728.1"/>
    </source>
</evidence>
<evidence type="ECO:0000313" key="3">
    <source>
        <dbReference type="Proteomes" id="UP001140074"/>
    </source>
</evidence>
<proteinExistence type="predicted"/>
<feature type="region of interest" description="Disordered" evidence="1">
    <location>
        <begin position="1"/>
        <end position="26"/>
    </location>
</feature>
<keyword evidence="3" id="KW-1185">Reference proteome</keyword>
<dbReference type="EMBL" id="JANBUY010000012">
    <property type="protein sequence ID" value="KAJ2867728.1"/>
    <property type="molecule type" value="Genomic_DNA"/>
</dbReference>